<evidence type="ECO:0000313" key="2">
    <source>
        <dbReference type="EMBL" id="MBB5842602.1"/>
    </source>
</evidence>
<evidence type="ECO:0000256" key="1">
    <source>
        <dbReference type="SAM" id="SignalP"/>
    </source>
</evidence>
<keyword evidence="1" id="KW-0732">Signal</keyword>
<evidence type="ECO:0008006" key="4">
    <source>
        <dbReference type="Google" id="ProtNLM"/>
    </source>
</evidence>
<protein>
    <recommendedName>
        <fullName evidence="4">Lipoprotein</fullName>
    </recommendedName>
</protein>
<dbReference type="AlphaFoldDB" id="A0A841AKW4"/>
<dbReference type="PROSITE" id="PS51257">
    <property type="entry name" value="PROKAR_LIPOPROTEIN"/>
    <property type="match status" value="1"/>
</dbReference>
<comment type="caution">
    <text evidence="2">The sequence shown here is derived from an EMBL/GenBank/DDBJ whole genome shotgun (WGS) entry which is preliminary data.</text>
</comment>
<proteinExistence type="predicted"/>
<dbReference type="RefSeq" id="WP_184234060.1">
    <property type="nucleotide sequence ID" value="NZ_JACHMJ010000001.1"/>
</dbReference>
<organism evidence="2 3">
    <name type="scientific">Conyzicola lurida</name>
    <dbReference type="NCBI Taxonomy" id="1172621"/>
    <lineage>
        <taxon>Bacteria</taxon>
        <taxon>Bacillati</taxon>
        <taxon>Actinomycetota</taxon>
        <taxon>Actinomycetes</taxon>
        <taxon>Micrococcales</taxon>
        <taxon>Microbacteriaceae</taxon>
        <taxon>Conyzicola</taxon>
    </lineage>
</organism>
<gene>
    <name evidence="2" type="ORF">HD599_000925</name>
</gene>
<reference evidence="2 3" key="1">
    <citation type="submission" date="2020-08" db="EMBL/GenBank/DDBJ databases">
        <title>Sequencing the genomes of 1000 actinobacteria strains.</title>
        <authorList>
            <person name="Klenk H.-P."/>
        </authorList>
    </citation>
    <scope>NUCLEOTIDE SEQUENCE [LARGE SCALE GENOMIC DNA]</scope>
    <source>
        <strain evidence="2 3">DSM 105784</strain>
    </source>
</reference>
<sequence length="175" mass="18341">MNRARTALAGSALAVLLLSGCTAGPADPAPAAEQNSVPTETGAVGCDDLVSDADVTKYTDAGWELIADFVQRETESDSPRIAFVEYGGALCMWGPPASDFADVLAASPITDEQAAAERARLEADGFTLDQHNGVDRYALPDPTGGSDTYLFSGGHWFYANTPEAADRIRAQLDVG</sequence>
<feature type="signal peptide" evidence="1">
    <location>
        <begin position="1"/>
        <end position="25"/>
    </location>
</feature>
<keyword evidence="3" id="KW-1185">Reference proteome</keyword>
<name>A0A841AKW4_9MICO</name>
<feature type="chain" id="PRO_5039325549" description="Lipoprotein" evidence="1">
    <location>
        <begin position="26"/>
        <end position="175"/>
    </location>
</feature>
<dbReference type="Proteomes" id="UP000536685">
    <property type="component" value="Unassembled WGS sequence"/>
</dbReference>
<accession>A0A841AKW4</accession>
<evidence type="ECO:0000313" key="3">
    <source>
        <dbReference type="Proteomes" id="UP000536685"/>
    </source>
</evidence>
<dbReference type="EMBL" id="JACHMJ010000001">
    <property type="protein sequence ID" value="MBB5842602.1"/>
    <property type="molecule type" value="Genomic_DNA"/>
</dbReference>